<evidence type="ECO:0000313" key="2">
    <source>
        <dbReference type="Proteomes" id="UP000184212"/>
    </source>
</evidence>
<accession>A0A1M5MSJ8</accession>
<dbReference type="EMBL" id="FQWQ01000001">
    <property type="protein sequence ID" value="SHG80268.1"/>
    <property type="molecule type" value="Genomic_DNA"/>
</dbReference>
<gene>
    <name evidence="1" type="ORF">SAMN04488109_1912</name>
</gene>
<protein>
    <submittedName>
        <fullName evidence="1">Uncharacterized protein</fullName>
    </submittedName>
</protein>
<sequence>MRTELTYVELKSGYNDNGPAWIGQGQYNRTGLTLYFNGRVFKKGPAGSEGNYFDLETGEQYWISGVKKRGGDRHWAGSGAIAIDEAVVEAYLELRGLISLPKGYKVVTLDNLPARETSVEYENQNREEFFDESLRFKDVDTLTDVQLDELIDYYQGEDLPSIHKKARKGYIDKLDMLLQVRASRQAKNPA</sequence>
<dbReference type="STRING" id="947013.SAMN04488109_1912"/>
<evidence type="ECO:0000313" key="1">
    <source>
        <dbReference type="EMBL" id="SHG80268.1"/>
    </source>
</evidence>
<proteinExistence type="predicted"/>
<dbReference type="Proteomes" id="UP000184212">
    <property type="component" value="Unassembled WGS sequence"/>
</dbReference>
<organism evidence="1 2">
    <name type="scientific">Chryseolinea serpens</name>
    <dbReference type="NCBI Taxonomy" id="947013"/>
    <lineage>
        <taxon>Bacteria</taxon>
        <taxon>Pseudomonadati</taxon>
        <taxon>Bacteroidota</taxon>
        <taxon>Cytophagia</taxon>
        <taxon>Cytophagales</taxon>
        <taxon>Fulvivirgaceae</taxon>
        <taxon>Chryseolinea</taxon>
    </lineage>
</organism>
<dbReference type="AlphaFoldDB" id="A0A1M5MSJ8"/>
<dbReference type="OrthoDB" id="1954843at2"/>
<keyword evidence="2" id="KW-1185">Reference proteome</keyword>
<dbReference type="RefSeq" id="WP_073133116.1">
    <property type="nucleotide sequence ID" value="NZ_FQWQ01000001.1"/>
</dbReference>
<reference evidence="1 2" key="1">
    <citation type="submission" date="2016-11" db="EMBL/GenBank/DDBJ databases">
        <authorList>
            <person name="Jaros S."/>
            <person name="Januszkiewicz K."/>
            <person name="Wedrychowicz H."/>
        </authorList>
    </citation>
    <scope>NUCLEOTIDE SEQUENCE [LARGE SCALE GENOMIC DNA]</scope>
    <source>
        <strain evidence="1 2">DSM 24574</strain>
    </source>
</reference>
<name>A0A1M5MSJ8_9BACT</name>